<dbReference type="InterPro" id="IPR011993">
    <property type="entry name" value="PH-like_dom_sf"/>
</dbReference>
<dbReference type="PROSITE" id="PS50003">
    <property type="entry name" value="PH_DOMAIN"/>
    <property type="match status" value="1"/>
</dbReference>
<dbReference type="Proteomes" id="UP000887565">
    <property type="component" value="Unplaced"/>
</dbReference>
<evidence type="ECO:0000313" key="3">
    <source>
        <dbReference type="WBParaSite" id="nRc.2.0.1.t11608-RA"/>
    </source>
</evidence>
<dbReference type="WBParaSite" id="nRc.2.0.1.t11608-RA">
    <property type="protein sequence ID" value="nRc.2.0.1.t11608-RA"/>
    <property type="gene ID" value="nRc.2.0.1.g11608"/>
</dbReference>
<evidence type="ECO:0000313" key="2">
    <source>
        <dbReference type="Proteomes" id="UP000887565"/>
    </source>
</evidence>
<organism evidence="2 3">
    <name type="scientific">Romanomermis culicivorax</name>
    <name type="common">Nematode worm</name>
    <dbReference type="NCBI Taxonomy" id="13658"/>
    <lineage>
        <taxon>Eukaryota</taxon>
        <taxon>Metazoa</taxon>
        <taxon>Ecdysozoa</taxon>
        <taxon>Nematoda</taxon>
        <taxon>Enoplea</taxon>
        <taxon>Dorylaimia</taxon>
        <taxon>Mermithida</taxon>
        <taxon>Mermithoidea</taxon>
        <taxon>Mermithidae</taxon>
        <taxon>Romanomermis</taxon>
    </lineage>
</organism>
<feature type="domain" description="PH" evidence="1">
    <location>
        <begin position="1"/>
        <end position="50"/>
    </location>
</feature>
<keyword evidence="2" id="KW-1185">Reference proteome</keyword>
<dbReference type="Gene3D" id="2.30.29.30">
    <property type="entry name" value="Pleckstrin-homology domain (PH domain)/Phosphotyrosine-binding domain (PTB)"/>
    <property type="match status" value="1"/>
</dbReference>
<sequence length="125" mass="14506">MEGPLSKWTNVLEGWQYRWFVLDETAGILTYYTSKEKMTKGERRGCVRLKRRKEFKINEKSSKLKSNTEDNRLITSLSTVAPANRVHLHATIRSYSSSDEEESDEIFFDTLDTGHDTLNVKNDDV</sequence>
<reference evidence="3" key="1">
    <citation type="submission" date="2022-11" db="UniProtKB">
        <authorList>
            <consortium name="WormBaseParasite"/>
        </authorList>
    </citation>
    <scope>IDENTIFICATION</scope>
</reference>
<evidence type="ECO:0000259" key="1">
    <source>
        <dbReference type="PROSITE" id="PS50003"/>
    </source>
</evidence>
<proteinExistence type="predicted"/>
<dbReference type="InterPro" id="IPR001849">
    <property type="entry name" value="PH_domain"/>
</dbReference>
<protein>
    <submittedName>
        <fullName evidence="3">PH domain-containing protein</fullName>
    </submittedName>
</protein>
<accession>A0A915ICU7</accession>
<dbReference type="Pfam" id="PF00169">
    <property type="entry name" value="PH"/>
    <property type="match status" value="1"/>
</dbReference>
<dbReference type="AlphaFoldDB" id="A0A915ICU7"/>
<name>A0A915ICU7_ROMCU</name>
<dbReference type="SUPFAM" id="SSF50729">
    <property type="entry name" value="PH domain-like"/>
    <property type="match status" value="1"/>
</dbReference>